<organism evidence="1">
    <name type="scientific">marine metagenome</name>
    <dbReference type="NCBI Taxonomy" id="408172"/>
    <lineage>
        <taxon>unclassified sequences</taxon>
        <taxon>metagenomes</taxon>
        <taxon>ecological metagenomes</taxon>
    </lineage>
</organism>
<dbReference type="EMBL" id="UINC01029753">
    <property type="protein sequence ID" value="SVB13003.1"/>
    <property type="molecule type" value="Genomic_DNA"/>
</dbReference>
<sequence>MKRILTLLLLSFSITPFCFAVPNKAELHKRFESSMKNVRFSGHFTVTGKEDALSKETYEIQNVQKLGDGDLWIFTARVKYGGKDVILPMPLPVKWVGEVPVITMHNLSIPGLGTFSAHVVLDGDKYAGTWAHGKVGGHLYGTIEKMKK</sequence>
<proteinExistence type="predicted"/>
<evidence type="ECO:0000313" key="1">
    <source>
        <dbReference type="EMBL" id="SVB13003.1"/>
    </source>
</evidence>
<gene>
    <name evidence="1" type="ORF">METZ01_LOCUS165857</name>
</gene>
<name>A0A382BIK2_9ZZZZ</name>
<reference evidence="1" key="1">
    <citation type="submission" date="2018-05" db="EMBL/GenBank/DDBJ databases">
        <authorList>
            <person name="Lanie J.A."/>
            <person name="Ng W.-L."/>
            <person name="Kazmierczak K.M."/>
            <person name="Andrzejewski T.M."/>
            <person name="Davidsen T.M."/>
            <person name="Wayne K.J."/>
            <person name="Tettelin H."/>
            <person name="Glass J.I."/>
            <person name="Rusch D."/>
            <person name="Podicherti R."/>
            <person name="Tsui H.-C.T."/>
            <person name="Winkler M.E."/>
        </authorList>
    </citation>
    <scope>NUCLEOTIDE SEQUENCE</scope>
</reference>
<accession>A0A382BIK2</accession>
<protein>
    <submittedName>
        <fullName evidence="1">Uncharacterized protein</fullName>
    </submittedName>
</protein>
<dbReference type="AlphaFoldDB" id="A0A382BIK2"/>